<comment type="caution">
    <text evidence="2">The sequence shown here is derived from an EMBL/GenBank/DDBJ whole genome shotgun (WGS) entry which is preliminary data.</text>
</comment>
<proteinExistence type="predicted"/>
<evidence type="ECO:0000313" key="2">
    <source>
        <dbReference type="EMBL" id="CAG8766034.1"/>
    </source>
</evidence>
<accession>A0A9N9NW40</accession>
<evidence type="ECO:0000313" key="3">
    <source>
        <dbReference type="Proteomes" id="UP000789396"/>
    </source>
</evidence>
<name>A0A9N9NW40_9GLOM</name>
<feature type="region of interest" description="Disordered" evidence="1">
    <location>
        <begin position="1"/>
        <end position="28"/>
    </location>
</feature>
<organism evidence="2 3">
    <name type="scientific">Racocetra fulgida</name>
    <dbReference type="NCBI Taxonomy" id="60492"/>
    <lineage>
        <taxon>Eukaryota</taxon>
        <taxon>Fungi</taxon>
        <taxon>Fungi incertae sedis</taxon>
        <taxon>Mucoromycota</taxon>
        <taxon>Glomeromycotina</taxon>
        <taxon>Glomeromycetes</taxon>
        <taxon>Diversisporales</taxon>
        <taxon>Gigasporaceae</taxon>
        <taxon>Racocetra</taxon>
    </lineage>
</organism>
<feature type="compositionally biased region" description="Basic and acidic residues" evidence="1">
    <location>
        <begin position="1"/>
        <end position="11"/>
    </location>
</feature>
<dbReference type="Proteomes" id="UP000789396">
    <property type="component" value="Unassembled WGS sequence"/>
</dbReference>
<evidence type="ECO:0000256" key="1">
    <source>
        <dbReference type="SAM" id="MobiDB-lite"/>
    </source>
</evidence>
<sequence>MSSTSKDKENFDNASSTEATPQYENNSVTEDNIISELLLHEDISEWTERGYITRKAIPASLTYLLQTSLQTVSVLA</sequence>
<feature type="non-terminal residue" evidence="2">
    <location>
        <position position="76"/>
    </location>
</feature>
<feature type="compositionally biased region" description="Polar residues" evidence="1">
    <location>
        <begin position="12"/>
        <end position="28"/>
    </location>
</feature>
<keyword evidence="3" id="KW-1185">Reference proteome</keyword>
<reference evidence="2" key="1">
    <citation type="submission" date="2021-06" db="EMBL/GenBank/DDBJ databases">
        <authorList>
            <person name="Kallberg Y."/>
            <person name="Tangrot J."/>
            <person name="Rosling A."/>
        </authorList>
    </citation>
    <scope>NUCLEOTIDE SEQUENCE</scope>
    <source>
        <strain evidence="2">IN212</strain>
    </source>
</reference>
<gene>
    <name evidence="2" type="ORF">RFULGI_LOCUS14691</name>
</gene>
<protein>
    <submittedName>
        <fullName evidence="2">16135_t:CDS:1</fullName>
    </submittedName>
</protein>
<dbReference type="EMBL" id="CAJVPZ010043622">
    <property type="protein sequence ID" value="CAG8766034.1"/>
    <property type="molecule type" value="Genomic_DNA"/>
</dbReference>
<dbReference type="AlphaFoldDB" id="A0A9N9NW40"/>